<reference evidence="3" key="1">
    <citation type="journal article" date="2023" name="Insect Mol. Biol.">
        <title>Genome sequencing provides insights into the evolution of gene families encoding plant cell wall-degrading enzymes in longhorned beetles.</title>
        <authorList>
            <person name="Shin N.R."/>
            <person name="Okamura Y."/>
            <person name="Kirsch R."/>
            <person name="Pauchet Y."/>
        </authorList>
    </citation>
    <scope>NUCLEOTIDE SEQUENCE</scope>
    <source>
        <strain evidence="3">RBIC_L_NR</strain>
    </source>
</reference>
<organism evidence="3 4">
    <name type="scientific">Rhamnusium bicolor</name>
    <dbReference type="NCBI Taxonomy" id="1586634"/>
    <lineage>
        <taxon>Eukaryota</taxon>
        <taxon>Metazoa</taxon>
        <taxon>Ecdysozoa</taxon>
        <taxon>Arthropoda</taxon>
        <taxon>Hexapoda</taxon>
        <taxon>Insecta</taxon>
        <taxon>Pterygota</taxon>
        <taxon>Neoptera</taxon>
        <taxon>Endopterygota</taxon>
        <taxon>Coleoptera</taxon>
        <taxon>Polyphaga</taxon>
        <taxon>Cucujiformia</taxon>
        <taxon>Chrysomeloidea</taxon>
        <taxon>Cerambycidae</taxon>
        <taxon>Lepturinae</taxon>
        <taxon>Rhagiini</taxon>
        <taxon>Rhamnusium</taxon>
    </lineage>
</organism>
<feature type="region of interest" description="Disordered" evidence="1">
    <location>
        <begin position="77"/>
        <end position="98"/>
    </location>
</feature>
<proteinExistence type="predicted"/>
<evidence type="ECO:0000256" key="2">
    <source>
        <dbReference type="SAM" id="SignalP"/>
    </source>
</evidence>
<comment type="caution">
    <text evidence="3">The sequence shown here is derived from an EMBL/GenBank/DDBJ whole genome shotgun (WGS) entry which is preliminary data.</text>
</comment>
<evidence type="ECO:0000256" key="1">
    <source>
        <dbReference type="SAM" id="MobiDB-lite"/>
    </source>
</evidence>
<dbReference type="EMBL" id="JANEYF010000117">
    <property type="protein sequence ID" value="KAJ8972103.1"/>
    <property type="molecule type" value="Genomic_DNA"/>
</dbReference>
<feature type="signal peptide" evidence="2">
    <location>
        <begin position="1"/>
        <end position="23"/>
    </location>
</feature>
<keyword evidence="2" id="KW-0732">Signal</keyword>
<accession>A0AAV8ZXE7</accession>
<dbReference type="AlphaFoldDB" id="A0AAV8ZXE7"/>
<feature type="compositionally biased region" description="Acidic residues" evidence="1">
    <location>
        <begin position="81"/>
        <end position="98"/>
    </location>
</feature>
<evidence type="ECO:0000313" key="3">
    <source>
        <dbReference type="EMBL" id="KAJ8972103.1"/>
    </source>
</evidence>
<feature type="chain" id="PRO_5043586318" evidence="2">
    <location>
        <begin position="24"/>
        <end position="98"/>
    </location>
</feature>
<dbReference type="Proteomes" id="UP001162156">
    <property type="component" value="Unassembled WGS sequence"/>
</dbReference>
<gene>
    <name evidence="3" type="ORF">NQ314_000329</name>
</gene>
<keyword evidence="4" id="KW-1185">Reference proteome</keyword>
<name>A0AAV8ZXE7_9CUCU</name>
<evidence type="ECO:0000313" key="4">
    <source>
        <dbReference type="Proteomes" id="UP001162156"/>
    </source>
</evidence>
<protein>
    <submittedName>
        <fullName evidence="3">Uncharacterized protein</fullName>
    </submittedName>
</protein>
<sequence>MRLMCRIFVVCVLLAVISNLSEARRRKKNSKAMILRQKETNPINFIRLAAMRLIYGIATRMGLGEQISEALNGAFVPPGAEDYDEGGFFDRDDDDYDY</sequence>